<proteinExistence type="predicted"/>
<evidence type="ECO:0000256" key="1">
    <source>
        <dbReference type="SAM" id="MobiDB-lite"/>
    </source>
</evidence>
<organism evidence="2 3">
    <name type="scientific">Bradyrhizobium valentinum</name>
    <dbReference type="NCBI Taxonomy" id="1518501"/>
    <lineage>
        <taxon>Bacteria</taxon>
        <taxon>Pseudomonadati</taxon>
        <taxon>Pseudomonadota</taxon>
        <taxon>Alphaproteobacteria</taxon>
        <taxon>Hyphomicrobiales</taxon>
        <taxon>Nitrobacteraceae</taxon>
        <taxon>Bradyrhizobium</taxon>
    </lineage>
</organism>
<dbReference type="Proteomes" id="UP000051913">
    <property type="component" value="Unassembled WGS sequence"/>
</dbReference>
<comment type="caution">
    <text evidence="2">The sequence shown here is derived from an EMBL/GenBank/DDBJ whole genome shotgun (WGS) entry which is preliminary data.</text>
</comment>
<dbReference type="RefSeq" id="WP_057852315.1">
    <property type="nucleotide sequence ID" value="NZ_LLXX01000128.1"/>
</dbReference>
<keyword evidence="3" id="KW-1185">Reference proteome</keyword>
<evidence type="ECO:0000313" key="2">
    <source>
        <dbReference type="EMBL" id="KRR04230.1"/>
    </source>
</evidence>
<sequence length="76" mass="8321">MTKPPGGLQPPKPTTKAERDARKAFRQVDAKKAMTEHEIAQKAFTNNRERLKAERLAREAAGPPPAKTKGSKAKGK</sequence>
<feature type="region of interest" description="Disordered" evidence="1">
    <location>
        <begin position="1"/>
        <end position="76"/>
    </location>
</feature>
<name>A0A0R3LGQ2_9BRAD</name>
<dbReference type="EMBL" id="LLXX01000128">
    <property type="protein sequence ID" value="KRR04230.1"/>
    <property type="molecule type" value="Genomic_DNA"/>
</dbReference>
<dbReference type="AlphaFoldDB" id="A0A0R3LGQ2"/>
<accession>A0A0R3LGQ2</accession>
<reference evidence="2 3" key="1">
    <citation type="submission" date="2014-03" db="EMBL/GenBank/DDBJ databases">
        <title>Bradyrhizobium valentinum sp. nov., isolated from effective nodules of Lupinus mariae-josephae, a lupine endemic of basic-lime soils in Eastern Spain.</title>
        <authorList>
            <person name="Duran D."/>
            <person name="Rey L."/>
            <person name="Navarro A."/>
            <person name="Busquets A."/>
            <person name="Imperial J."/>
            <person name="Ruiz-Argueso T."/>
        </authorList>
    </citation>
    <scope>NUCLEOTIDE SEQUENCE [LARGE SCALE GENOMIC DNA]</scope>
    <source>
        <strain evidence="2 3">LmjM3</strain>
    </source>
</reference>
<protein>
    <submittedName>
        <fullName evidence="2">Uncharacterized protein</fullName>
    </submittedName>
</protein>
<gene>
    <name evidence="2" type="ORF">CP49_23700</name>
</gene>
<evidence type="ECO:0000313" key="3">
    <source>
        <dbReference type="Proteomes" id="UP000051913"/>
    </source>
</evidence>
<feature type="compositionally biased region" description="Basic and acidic residues" evidence="1">
    <location>
        <begin position="15"/>
        <end position="40"/>
    </location>
</feature>
<feature type="compositionally biased region" description="Basic and acidic residues" evidence="1">
    <location>
        <begin position="47"/>
        <end position="58"/>
    </location>
</feature>